<dbReference type="OMA" id="IYPAGSH"/>
<evidence type="ECO:0000256" key="2">
    <source>
        <dbReference type="SAM" id="Phobius"/>
    </source>
</evidence>
<gene>
    <name evidence="4" type="ORF">EUTSA_v10009097mg</name>
</gene>
<evidence type="ECO:0000256" key="1">
    <source>
        <dbReference type="SAM" id="MobiDB-lite"/>
    </source>
</evidence>
<dbReference type="STRING" id="72664.V4L8U6"/>
<proteinExistence type="predicted"/>
<feature type="region of interest" description="Disordered" evidence="1">
    <location>
        <begin position="64"/>
        <end position="89"/>
    </location>
</feature>
<dbReference type="EMBL" id="KI517683">
    <property type="protein sequence ID" value="ESQ36193.1"/>
    <property type="molecule type" value="Genomic_DNA"/>
</dbReference>
<dbReference type="PANTHER" id="PTHR36245">
    <property type="entry name" value="GLYCINE-RICH PROTEIN DOT1-LIKE"/>
    <property type="match status" value="1"/>
</dbReference>
<organism evidence="4 5">
    <name type="scientific">Eutrema salsugineum</name>
    <name type="common">Saltwater cress</name>
    <name type="synonym">Sisymbrium salsugineum</name>
    <dbReference type="NCBI Taxonomy" id="72664"/>
    <lineage>
        <taxon>Eukaryota</taxon>
        <taxon>Viridiplantae</taxon>
        <taxon>Streptophyta</taxon>
        <taxon>Embryophyta</taxon>
        <taxon>Tracheophyta</taxon>
        <taxon>Spermatophyta</taxon>
        <taxon>Magnoliopsida</taxon>
        <taxon>eudicotyledons</taxon>
        <taxon>Gunneridae</taxon>
        <taxon>Pentapetalae</taxon>
        <taxon>rosids</taxon>
        <taxon>malvids</taxon>
        <taxon>Brassicales</taxon>
        <taxon>Brassicaceae</taxon>
        <taxon>Eutremeae</taxon>
        <taxon>Eutrema</taxon>
    </lineage>
</organism>
<evidence type="ECO:0000313" key="5">
    <source>
        <dbReference type="Proteomes" id="UP000030689"/>
    </source>
</evidence>
<keyword evidence="3" id="KW-0732">Signal</keyword>
<name>V4L8U6_EUTSA</name>
<keyword evidence="2" id="KW-0472">Membrane</keyword>
<dbReference type="AlphaFoldDB" id="V4L8U6"/>
<keyword evidence="2" id="KW-1133">Transmembrane helix</keyword>
<keyword evidence="2" id="KW-0812">Transmembrane</keyword>
<evidence type="ECO:0008006" key="6">
    <source>
        <dbReference type="Google" id="ProtNLM"/>
    </source>
</evidence>
<protein>
    <recommendedName>
        <fullName evidence="6">Glycine-rich protein</fullName>
    </recommendedName>
</protein>
<dbReference type="OrthoDB" id="1112703at2759"/>
<sequence>MGLRRTSLVLYILFVFHLQHNFLSVSSRTSSVATNHDTLPFNASKPGVAGLQGKTRELAVVGGGGGSGGRGGGGSSMGGGGGARSRGGAGMIYPGGSHSHHSSGSMSLPGAACAVAWLGLSILAGLLLV</sequence>
<feature type="signal peptide" evidence="3">
    <location>
        <begin position="1"/>
        <end position="24"/>
    </location>
</feature>
<keyword evidence="5" id="KW-1185">Reference proteome</keyword>
<dbReference type="PANTHER" id="PTHR36245:SF5">
    <property type="entry name" value="GLYCINE-RICH PROTEIN DOT1-LIKE"/>
    <property type="match status" value="1"/>
</dbReference>
<dbReference type="KEGG" id="eus:EUTSA_v10009097mg"/>
<evidence type="ECO:0000313" key="4">
    <source>
        <dbReference type="EMBL" id="ESQ36193.1"/>
    </source>
</evidence>
<dbReference type="Gramene" id="ESQ36193">
    <property type="protein sequence ID" value="ESQ36193"/>
    <property type="gene ID" value="EUTSA_v10009097mg"/>
</dbReference>
<accession>V4L8U6</accession>
<feature type="transmembrane region" description="Helical" evidence="2">
    <location>
        <begin position="108"/>
        <end position="128"/>
    </location>
</feature>
<dbReference type="Proteomes" id="UP000030689">
    <property type="component" value="Unassembled WGS sequence"/>
</dbReference>
<feature type="chain" id="PRO_5004721152" description="Glycine-rich protein" evidence="3">
    <location>
        <begin position="25"/>
        <end position="129"/>
    </location>
</feature>
<evidence type="ECO:0000256" key="3">
    <source>
        <dbReference type="SAM" id="SignalP"/>
    </source>
</evidence>
<reference evidence="4 5" key="1">
    <citation type="journal article" date="2013" name="Front. Plant Sci.">
        <title>The Reference Genome of the Halophytic Plant Eutrema salsugineum.</title>
        <authorList>
            <person name="Yang R."/>
            <person name="Jarvis D.E."/>
            <person name="Chen H."/>
            <person name="Beilstein M.A."/>
            <person name="Grimwood J."/>
            <person name="Jenkins J."/>
            <person name="Shu S."/>
            <person name="Prochnik S."/>
            <person name="Xin M."/>
            <person name="Ma C."/>
            <person name="Schmutz J."/>
            <person name="Wing R.A."/>
            <person name="Mitchell-Olds T."/>
            <person name="Schumaker K.S."/>
            <person name="Wang X."/>
        </authorList>
    </citation>
    <scope>NUCLEOTIDE SEQUENCE [LARGE SCALE GENOMIC DNA]</scope>
</reference>